<dbReference type="CDD" id="cd06464">
    <property type="entry name" value="ACD_sHsps-like"/>
    <property type="match status" value="1"/>
</dbReference>
<dbReference type="AlphaFoldDB" id="A0A284VJ12"/>
<protein>
    <submittedName>
        <fullName evidence="6">Heat shock protein Hsp20</fullName>
    </submittedName>
</protein>
<sequence>MYRGWRRPEKGFFDEFERTMEEMNKSIDSMMRSLGEEPLVYGFSLQVGPDGVPHVQRFGNVIPTVGGEKVREPFTSSMIDEKNNEFNITVEMPGIRKEDIEVNATEDEVIIKAEGERKYYKSVRAPEPVDPDSASAKYNNGVLEVTLKLKEPSRQKGKSVKIE</sequence>
<proteinExistence type="inferred from homology"/>
<dbReference type="PROSITE" id="PS51203">
    <property type="entry name" value="CS"/>
    <property type="match status" value="1"/>
</dbReference>
<dbReference type="STRING" id="1392998.ANME2D_01477"/>
<evidence type="ECO:0000313" key="6">
    <source>
        <dbReference type="EMBL" id="SNQ59262.1"/>
    </source>
</evidence>
<evidence type="ECO:0000256" key="1">
    <source>
        <dbReference type="ARBA" id="ARBA00023016"/>
    </source>
</evidence>
<comment type="similarity">
    <text evidence="2 3">Belongs to the small heat shock protein (HSP20) family.</text>
</comment>
<dbReference type="OrthoDB" id="26084at2157"/>
<dbReference type="SUPFAM" id="SSF49764">
    <property type="entry name" value="HSP20-like chaperones"/>
    <property type="match status" value="1"/>
</dbReference>
<organism evidence="6 7">
    <name type="scientific">Candidatus Methanoperedens nitratireducens</name>
    <dbReference type="NCBI Taxonomy" id="1392998"/>
    <lineage>
        <taxon>Archaea</taxon>
        <taxon>Methanobacteriati</taxon>
        <taxon>Methanobacteriota</taxon>
        <taxon>Stenosarchaea group</taxon>
        <taxon>Methanomicrobia</taxon>
        <taxon>Methanosarcinales</taxon>
        <taxon>ANME-2 cluster</taxon>
        <taxon>Candidatus Methanoperedentaceae</taxon>
        <taxon>Candidatus Methanoperedens</taxon>
    </lineage>
</organism>
<keyword evidence="1 6" id="KW-0346">Stress response</keyword>
<dbReference type="GO" id="GO:0009408">
    <property type="term" value="P:response to heat"/>
    <property type="evidence" value="ECO:0007669"/>
    <property type="project" value="InterPro"/>
</dbReference>
<dbReference type="Gene3D" id="2.60.40.790">
    <property type="match status" value="1"/>
</dbReference>
<feature type="domain" description="SHSP" evidence="4">
    <location>
        <begin position="65"/>
        <end position="163"/>
    </location>
</feature>
<dbReference type="InterPro" id="IPR002068">
    <property type="entry name" value="A-crystallin/Hsp20_dom"/>
</dbReference>
<dbReference type="EMBL" id="FZMP01000015">
    <property type="protein sequence ID" value="SNQ59262.1"/>
    <property type="molecule type" value="Genomic_DNA"/>
</dbReference>
<evidence type="ECO:0000313" key="7">
    <source>
        <dbReference type="Proteomes" id="UP000218615"/>
    </source>
</evidence>
<feature type="domain" description="CS" evidence="5">
    <location>
        <begin position="67"/>
        <end position="161"/>
    </location>
</feature>
<evidence type="ECO:0000259" key="4">
    <source>
        <dbReference type="PROSITE" id="PS01031"/>
    </source>
</evidence>
<accession>A0A284VJ12</accession>
<evidence type="ECO:0000256" key="3">
    <source>
        <dbReference type="RuleBase" id="RU003616"/>
    </source>
</evidence>
<dbReference type="PANTHER" id="PTHR46733:SF2">
    <property type="entry name" value="25.3 KDA HEAT SHOCK PROTEIN, CHLOROPLASTIC-LIKE"/>
    <property type="match status" value="1"/>
</dbReference>
<dbReference type="InterPro" id="IPR007052">
    <property type="entry name" value="CS_dom"/>
</dbReference>
<reference evidence="7" key="1">
    <citation type="submission" date="2017-06" db="EMBL/GenBank/DDBJ databases">
        <authorList>
            <person name="Cremers G."/>
        </authorList>
    </citation>
    <scope>NUCLEOTIDE SEQUENCE [LARGE SCALE GENOMIC DNA]</scope>
</reference>
<evidence type="ECO:0000256" key="2">
    <source>
        <dbReference type="PROSITE-ProRule" id="PRU00285"/>
    </source>
</evidence>
<name>A0A284VJ12_9EURY</name>
<dbReference type="Pfam" id="PF00011">
    <property type="entry name" value="HSP20"/>
    <property type="match status" value="1"/>
</dbReference>
<dbReference type="PROSITE" id="PS01031">
    <property type="entry name" value="SHSP"/>
    <property type="match status" value="1"/>
</dbReference>
<keyword evidence="7" id="KW-1185">Reference proteome</keyword>
<dbReference type="RefSeq" id="WP_096203664.1">
    <property type="nucleotide sequence ID" value="NZ_FZMP01000015.1"/>
</dbReference>
<dbReference type="InterPro" id="IPR044587">
    <property type="entry name" value="HSP21-like"/>
</dbReference>
<dbReference type="PANTHER" id="PTHR46733">
    <property type="entry name" value="26.5 KDA HEAT SHOCK PROTEIN, MITOCHONDRIAL"/>
    <property type="match status" value="1"/>
</dbReference>
<dbReference type="NCBIfam" id="NF041800">
    <property type="entry name" value="Hsp20"/>
    <property type="match status" value="1"/>
</dbReference>
<gene>
    <name evidence="6" type="ORF">MNV_1110006</name>
</gene>
<dbReference type="InterPro" id="IPR008978">
    <property type="entry name" value="HSP20-like_chaperone"/>
</dbReference>
<dbReference type="Proteomes" id="UP000218615">
    <property type="component" value="Unassembled WGS sequence"/>
</dbReference>
<evidence type="ECO:0000259" key="5">
    <source>
        <dbReference type="PROSITE" id="PS51203"/>
    </source>
</evidence>